<keyword evidence="3 6" id="KW-0808">Transferase</keyword>
<evidence type="ECO:0000313" key="6">
    <source>
        <dbReference type="EMBL" id="WGH92358.1"/>
    </source>
</evidence>
<dbReference type="SUPFAM" id="SSF53756">
    <property type="entry name" value="UDP-Glycosyltransferase/glycogen phosphorylase"/>
    <property type="match status" value="1"/>
</dbReference>
<dbReference type="Pfam" id="PF13439">
    <property type="entry name" value="Glyco_transf_4"/>
    <property type="match status" value="1"/>
</dbReference>
<proteinExistence type="predicted"/>
<gene>
    <name evidence="6" type="ORF">QDX21_08495</name>
</gene>
<evidence type="ECO:0000256" key="1">
    <source>
        <dbReference type="ARBA" id="ARBA00021292"/>
    </source>
</evidence>
<dbReference type="Pfam" id="PF00534">
    <property type="entry name" value="Glycos_transf_1"/>
    <property type="match status" value="1"/>
</dbReference>
<evidence type="ECO:0000256" key="2">
    <source>
        <dbReference type="ARBA" id="ARBA00022676"/>
    </source>
</evidence>
<reference evidence="6 7" key="1">
    <citation type="submission" date="2023-03" db="EMBL/GenBank/DDBJ databases">
        <title>Complete genome sequences of several Auritidibacter ignavus strains isolated from ear infections.</title>
        <authorList>
            <person name="Baehr T."/>
            <person name="Baumhoegger A.M."/>
        </authorList>
    </citation>
    <scope>NUCLEOTIDE SEQUENCE [LARGE SCALE GENOMIC DNA]</scope>
    <source>
        <strain evidence="6 7">BABAE-6</strain>
    </source>
</reference>
<dbReference type="InterPro" id="IPR028098">
    <property type="entry name" value="Glyco_trans_4-like_N"/>
</dbReference>
<dbReference type="Proteomes" id="UP001224674">
    <property type="component" value="Chromosome"/>
</dbReference>
<dbReference type="Gene3D" id="3.40.50.2000">
    <property type="entry name" value="Glycogen Phosphorylase B"/>
    <property type="match status" value="2"/>
</dbReference>
<evidence type="ECO:0000259" key="4">
    <source>
        <dbReference type="Pfam" id="PF00534"/>
    </source>
</evidence>
<dbReference type="InterPro" id="IPR050194">
    <property type="entry name" value="Glycosyltransferase_grp1"/>
</dbReference>
<feature type="domain" description="Glycosyltransferase subfamily 4-like N-terminal" evidence="5">
    <location>
        <begin position="15"/>
        <end position="184"/>
    </location>
</feature>
<feature type="domain" description="Glycosyl transferase family 1" evidence="4">
    <location>
        <begin position="204"/>
        <end position="350"/>
    </location>
</feature>
<dbReference type="PANTHER" id="PTHR45947:SF3">
    <property type="entry name" value="SULFOQUINOVOSYL TRANSFERASE SQD2"/>
    <property type="match status" value="1"/>
</dbReference>
<dbReference type="RefSeq" id="WP_279674502.1">
    <property type="nucleotide sequence ID" value="NZ_CP122566.1"/>
</dbReference>
<organism evidence="6 7">
    <name type="scientific">Auritidibacter ignavus</name>
    <dbReference type="NCBI Taxonomy" id="678932"/>
    <lineage>
        <taxon>Bacteria</taxon>
        <taxon>Bacillati</taxon>
        <taxon>Actinomycetota</taxon>
        <taxon>Actinomycetes</taxon>
        <taxon>Micrococcales</taxon>
        <taxon>Micrococcaceae</taxon>
        <taxon>Auritidibacter</taxon>
    </lineage>
</organism>
<dbReference type="GO" id="GO:0016758">
    <property type="term" value="F:hexosyltransferase activity"/>
    <property type="evidence" value="ECO:0007669"/>
    <property type="project" value="TreeGrafter"/>
</dbReference>
<sequence length="394" mass="43740">MRIQFVAESFLPLMNGVTNSILRVADHYAATGHDLSIIAPKQRGAQKFWKASNGRKIRIRHVSSIPLAGYTSVRIATTNVAQLKRRILDFDPDVIHLASPAVLGRTAGIAAHKLDIPTVAVYQTDVPGYTAKYGMALLEHTAWQVLRDLHNRADLTLAPSTATLKQLDDHGFQRLNLWRRGVDFSNFSPDLANPKLRAKLTGDDPDQRIVIYIGRLAPEKQVEDLKIIHDMPNVKLIVVGDGPEKSTLRKLMPNAYFPGFKSGKELGELLATADLFIHPGELETFCQTIQEAMASGLPAIAPRAGGPVDLITPGHTGWLYTPGDLNQLRDYAYDLLFDDTKRAYFGHAAQDSVRKRSWPVLAEQLMGYYHQAIEHRSYRGSDSATKGHSITSEF</sequence>
<dbReference type="GO" id="GO:1901137">
    <property type="term" value="P:carbohydrate derivative biosynthetic process"/>
    <property type="evidence" value="ECO:0007669"/>
    <property type="project" value="UniProtKB-ARBA"/>
</dbReference>
<protein>
    <recommendedName>
        <fullName evidence="1">D-inositol 3-phosphate glycosyltransferase</fullName>
    </recommendedName>
</protein>
<keyword evidence="2 6" id="KW-0328">Glycosyltransferase</keyword>
<evidence type="ECO:0000256" key="3">
    <source>
        <dbReference type="ARBA" id="ARBA00022679"/>
    </source>
</evidence>
<dbReference type="CDD" id="cd03814">
    <property type="entry name" value="GT4-like"/>
    <property type="match status" value="1"/>
</dbReference>
<evidence type="ECO:0000259" key="5">
    <source>
        <dbReference type="Pfam" id="PF13439"/>
    </source>
</evidence>
<name>A0AAJ6AFI8_9MICC</name>
<accession>A0AAJ6AFI8</accession>
<dbReference type="AlphaFoldDB" id="A0AAJ6AFI8"/>
<keyword evidence="7" id="KW-1185">Reference proteome</keyword>
<evidence type="ECO:0000313" key="7">
    <source>
        <dbReference type="Proteomes" id="UP001224674"/>
    </source>
</evidence>
<dbReference type="InterPro" id="IPR001296">
    <property type="entry name" value="Glyco_trans_1"/>
</dbReference>
<dbReference type="PANTHER" id="PTHR45947">
    <property type="entry name" value="SULFOQUINOVOSYL TRANSFERASE SQD2"/>
    <property type="match status" value="1"/>
</dbReference>
<dbReference type="EMBL" id="CP122566">
    <property type="protein sequence ID" value="WGH92358.1"/>
    <property type="molecule type" value="Genomic_DNA"/>
</dbReference>